<sequence length="128" mass="13321">MIDHLGLAVSDLERSRSFYLAALGPIGATVQMQVSAQESGGHAHIGFGVAGKPSFWISDATPVSGPLHVAFAAPDRASVDAFYAAALAAGGRDNGAPGLRLHYHPNYYAAFVLDPDGNNVEAVCHHPV</sequence>
<dbReference type="Proteomes" id="UP000000270">
    <property type="component" value="Chromosome"/>
</dbReference>
<dbReference type="SUPFAM" id="SSF54593">
    <property type="entry name" value="Glyoxalase/Bleomycin resistance protein/Dihydroxybiphenyl dioxygenase"/>
    <property type="match status" value="1"/>
</dbReference>
<dbReference type="AlphaFoldDB" id="A8IQ70"/>
<dbReference type="RefSeq" id="WP_012169282.1">
    <property type="nucleotide sequence ID" value="NC_009937.1"/>
</dbReference>
<dbReference type="KEGG" id="azc:AZC_0751"/>
<dbReference type="STRING" id="438753.AZC_0751"/>
<dbReference type="CDD" id="cd07262">
    <property type="entry name" value="VOC_like"/>
    <property type="match status" value="1"/>
</dbReference>
<dbReference type="InterPro" id="IPR037523">
    <property type="entry name" value="VOC_core"/>
</dbReference>
<proteinExistence type="predicted"/>
<evidence type="ECO:0000259" key="1">
    <source>
        <dbReference type="PROSITE" id="PS51819"/>
    </source>
</evidence>
<reference evidence="2 3" key="6">
    <citation type="journal article" date="2011" name="Appl. Environ. Microbiol.">
        <title>Involvement of the azorhizobial chromosome partition gene (parA) in the onset of bacteroid differentiation during Sesbania rostrata stem nodule development.</title>
        <authorList>
            <person name="Liu CT."/>
            <person name="Lee KB."/>
            <person name="Wang YS."/>
            <person name="Peng MH."/>
            <person name="Lee KT."/>
            <person name="Suzuki S."/>
            <person name="Suzuki T."/>
            <person name="Oyaizu H."/>
        </authorList>
    </citation>
    <scope>NUCLEOTIDE SEQUENCE [LARGE SCALE GENOMIC DNA]</scope>
    <source>
        <strain evidence="3">ATCC 43989 / DSM 5975 / JCM 20966 / LMG 6465 / NBRC 14845 / NCIMB 13405 / ORS 571</strain>
    </source>
</reference>
<accession>A8IQ70</accession>
<dbReference type="Gene3D" id="3.10.180.10">
    <property type="entry name" value="2,3-Dihydroxybiphenyl 1,2-Dioxygenase, domain 1"/>
    <property type="match status" value="1"/>
</dbReference>
<reference evidence="2 3" key="5">
    <citation type="journal article" date="2010" name="Appl. Environ. Microbiol.">
        <title>phrR-like gene praR of Azorhizobium caulinodans ORS571 is essential for symbiosis with Sesbania rostrata and is involved in expression of reb genes.</title>
        <authorList>
            <person name="Akiba N."/>
            <person name="Aono T."/>
            <person name="Toyazaki H."/>
            <person name="Sato S."/>
            <person name="Oyaizu H."/>
        </authorList>
    </citation>
    <scope>NUCLEOTIDE SEQUENCE [LARGE SCALE GENOMIC DNA]</scope>
    <source>
        <strain evidence="3">ATCC 43989 / DSM 5975 / JCM 20966 / LMG 6465 / NBRC 14845 / NCIMB 13405 / ORS 571</strain>
    </source>
</reference>
<organism evidence="2 3">
    <name type="scientific">Azorhizobium caulinodans (strain ATCC 43989 / DSM 5975 / JCM 20966 / LMG 6465 / NBRC 14845 / NCIMB 13405 / ORS 571)</name>
    <dbReference type="NCBI Taxonomy" id="438753"/>
    <lineage>
        <taxon>Bacteria</taxon>
        <taxon>Pseudomonadati</taxon>
        <taxon>Pseudomonadota</taxon>
        <taxon>Alphaproteobacteria</taxon>
        <taxon>Hyphomicrobiales</taxon>
        <taxon>Xanthobacteraceae</taxon>
        <taxon>Azorhizobium</taxon>
    </lineage>
</organism>
<reference evidence="2 3" key="4">
    <citation type="journal article" date="2009" name="Appl. Environ. Microbiol.">
        <title>Comparative genome-wide transcriptional profiling of Azorhizobium caulinodans ORS571 grown under free-living and symbiotic conditions.</title>
        <authorList>
            <person name="Tsukada S."/>
            <person name="Aono T."/>
            <person name="Akiba N."/>
            <person name="Lee KB."/>
            <person name="Liu CT."/>
            <person name="Toyazaki H."/>
            <person name="Oyaizu H."/>
        </authorList>
    </citation>
    <scope>NUCLEOTIDE SEQUENCE [LARGE SCALE GENOMIC DNA]</scope>
    <source>
        <strain evidence="3">ATCC 43989 / DSM 5975 / JCM 20966 / LMG 6465 / NBRC 14845 / NCIMB 13405 / ORS 571</strain>
    </source>
</reference>
<protein>
    <recommendedName>
        <fullName evidence="1">VOC domain-containing protein</fullName>
    </recommendedName>
</protein>
<dbReference type="PANTHER" id="PTHR35006:SF2">
    <property type="entry name" value="GLYOXALASE FAMILY PROTEIN (AFU_ORTHOLOGUE AFUA_5G14830)"/>
    <property type="match status" value="1"/>
</dbReference>
<name>A8IQ70_AZOC5</name>
<reference evidence="3" key="2">
    <citation type="submission" date="2007-04" db="EMBL/GenBank/DDBJ databases">
        <title>Complete genome sequence of the nitrogen-fixing bacterium Azorhizobium caulinodans ORS571.</title>
        <authorList>
            <person name="Lee K.B."/>
            <person name="Backer P.D."/>
            <person name="Aono T."/>
            <person name="Liu C.T."/>
            <person name="Suzuki S."/>
            <person name="Suzuki T."/>
            <person name="Kaneko T."/>
            <person name="Yamada M."/>
            <person name="Tabata S."/>
            <person name="Kupfer D.M."/>
            <person name="Najar F.Z."/>
            <person name="Wiley G.B."/>
            <person name="Roe B."/>
            <person name="Binnewies T."/>
            <person name="Ussery D."/>
            <person name="Vereecke D."/>
            <person name="Gevers D."/>
            <person name="Holsters M."/>
            <person name="Oyaizu H."/>
        </authorList>
    </citation>
    <scope>NUCLEOTIDE SEQUENCE [LARGE SCALE GENOMIC DNA]</scope>
    <source>
        <strain evidence="3">ATCC 43989 / DSM 5975 / JCM 20966 / LMG 6465 / NBRC 14845 / NCIMB 13405 / ORS 571</strain>
    </source>
</reference>
<dbReference type="InterPro" id="IPR004360">
    <property type="entry name" value="Glyas_Fos-R_dOase_dom"/>
</dbReference>
<dbReference type="PROSITE" id="PS51819">
    <property type="entry name" value="VOC"/>
    <property type="match status" value="1"/>
</dbReference>
<evidence type="ECO:0000313" key="2">
    <source>
        <dbReference type="EMBL" id="BAF86749.1"/>
    </source>
</evidence>
<dbReference type="EMBL" id="AP009384">
    <property type="protein sequence ID" value="BAF86749.1"/>
    <property type="molecule type" value="Genomic_DNA"/>
</dbReference>
<gene>
    <name evidence="2" type="ordered locus">AZC_0751</name>
</gene>
<keyword evidence="3" id="KW-1185">Reference proteome</keyword>
<dbReference type="eggNOG" id="COG0346">
    <property type="taxonomic scope" value="Bacteria"/>
</dbReference>
<evidence type="ECO:0000313" key="3">
    <source>
        <dbReference type="Proteomes" id="UP000000270"/>
    </source>
</evidence>
<reference evidence="2 3" key="3">
    <citation type="journal article" date="2008" name="BMC Genomics">
        <title>The genome of the versatile nitrogen fixer Azorhizobium caulinodans ORS571.</title>
        <authorList>
            <person name="Lee KB."/>
            <person name="Backer P.D."/>
            <person name="Aono T."/>
            <person name="Liu CT."/>
            <person name="Suzuki S."/>
            <person name="Suzuki T."/>
            <person name="Kaneko T."/>
            <person name="Yamada M."/>
            <person name="Tabata S."/>
            <person name="Kupfer D.M."/>
            <person name="Najar F.Z."/>
            <person name="Wiley G.B."/>
            <person name="Roe B."/>
            <person name="Binnewies T.T."/>
            <person name="Ussery D.W."/>
            <person name="D'Haeze W."/>
            <person name="Herder J.D."/>
            <person name="Gevers D."/>
            <person name="Vereecke D."/>
            <person name="Holsters M."/>
            <person name="Oyaizu H."/>
        </authorList>
    </citation>
    <scope>NUCLEOTIDE SEQUENCE [LARGE SCALE GENOMIC DNA]</scope>
    <source>
        <strain evidence="3">ATCC 43989 / DSM 5975 / JCM 20966 / LMG 6465 / NBRC 14845 / NCIMB 13405 / ORS 571</strain>
    </source>
</reference>
<dbReference type="InterPro" id="IPR029068">
    <property type="entry name" value="Glyas_Bleomycin-R_OHBP_Dase"/>
</dbReference>
<reference evidence="2 3" key="1">
    <citation type="journal article" date="2007" name="Appl. Environ. Microbiol.">
        <title>Rhizobial factors required for stem nodule maturation and maintenance in Sesbania rostrata-Azorhizobium caulinodans ORS571 symbiosis.</title>
        <authorList>
            <person name="Suzuki S."/>
            <person name="Aono T."/>
            <person name="Lee KB."/>
            <person name="Suzuki T."/>
            <person name="Liu CT."/>
            <person name="Miwa H."/>
            <person name="Wakao S."/>
            <person name="Iki T."/>
            <person name="Oyaizu H."/>
        </authorList>
    </citation>
    <scope>NUCLEOTIDE SEQUENCE [LARGE SCALE GENOMIC DNA]</scope>
    <source>
        <strain evidence="3">ATCC 43989 / DSM 5975 / JCM 20966 / LMG 6465 / NBRC 14845 / NCIMB 13405 / ORS 571</strain>
    </source>
</reference>
<dbReference type="Pfam" id="PF00903">
    <property type="entry name" value="Glyoxalase"/>
    <property type="match status" value="1"/>
</dbReference>
<dbReference type="PANTHER" id="PTHR35006">
    <property type="entry name" value="GLYOXALASE FAMILY PROTEIN (AFU_ORTHOLOGUE AFUA_5G14830)"/>
    <property type="match status" value="1"/>
</dbReference>
<dbReference type="HOGENOM" id="CLU_046006_6_1_5"/>
<feature type="domain" description="VOC" evidence="1">
    <location>
        <begin position="1"/>
        <end position="125"/>
    </location>
</feature>